<feature type="domain" description="PKD/Chitinase" evidence="3">
    <location>
        <begin position="1446"/>
        <end position="1534"/>
    </location>
</feature>
<dbReference type="InterPro" id="IPR022409">
    <property type="entry name" value="PKD/Chitinase_dom"/>
</dbReference>
<dbReference type="Pfam" id="PF18962">
    <property type="entry name" value="Por_Secre_tail"/>
    <property type="match status" value="1"/>
</dbReference>
<organism evidence="4 5">
    <name type="scientific">Terrimonas ginsenosidimutans</name>
    <dbReference type="NCBI Taxonomy" id="2908004"/>
    <lineage>
        <taxon>Bacteria</taxon>
        <taxon>Pseudomonadati</taxon>
        <taxon>Bacteroidota</taxon>
        <taxon>Chitinophagia</taxon>
        <taxon>Chitinophagales</taxon>
        <taxon>Chitinophagaceae</taxon>
        <taxon>Terrimonas</taxon>
    </lineage>
</organism>
<feature type="domain" description="Fibronectin type-III" evidence="2">
    <location>
        <begin position="1729"/>
        <end position="1813"/>
    </location>
</feature>
<feature type="domain" description="Fibronectin type-III" evidence="2">
    <location>
        <begin position="1341"/>
        <end position="1426"/>
    </location>
</feature>
<gene>
    <name evidence="4" type="ORF">LZZ85_21275</name>
</gene>
<dbReference type="SMART" id="SM00089">
    <property type="entry name" value="PKD"/>
    <property type="match status" value="10"/>
</dbReference>
<feature type="domain" description="PKD/Chitinase" evidence="3">
    <location>
        <begin position="1155"/>
        <end position="1243"/>
    </location>
</feature>
<evidence type="ECO:0000313" key="5">
    <source>
        <dbReference type="Proteomes" id="UP001165367"/>
    </source>
</evidence>
<dbReference type="PANTHER" id="PTHR46182">
    <property type="entry name" value="FI19480P1"/>
    <property type="match status" value="1"/>
</dbReference>
<feature type="domain" description="PKD/Chitinase" evidence="3">
    <location>
        <begin position="1737"/>
        <end position="1825"/>
    </location>
</feature>
<keyword evidence="5" id="KW-1185">Reference proteome</keyword>
<feature type="domain" description="Fibronectin type-III" evidence="2">
    <location>
        <begin position="389"/>
        <end position="467"/>
    </location>
</feature>
<dbReference type="RefSeq" id="WP_237875379.1">
    <property type="nucleotide sequence ID" value="NZ_JAKLTR010000015.1"/>
</dbReference>
<keyword evidence="1" id="KW-0732">Signal</keyword>
<evidence type="ECO:0000259" key="3">
    <source>
        <dbReference type="SMART" id="SM00089"/>
    </source>
</evidence>
<dbReference type="EMBL" id="JAKLTR010000015">
    <property type="protein sequence ID" value="MCG2616842.1"/>
    <property type="molecule type" value="Genomic_DNA"/>
</dbReference>
<evidence type="ECO:0000256" key="1">
    <source>
        <dbReference type="SAM" id="SignalP"/>
    </source>
</evidence>
<name>A0ABS9KWX4_9BACT</name>
<dbReference type="SMART" id="SM00060">
    <property type="entry name" value="FN3"/>
    <property type="match status" value="6"/>
</dbReference>
<proteinExistence type="predicted"/>
<feature type="domain" description="PKD/Chitinase" evidence="3">
    <location>
        <begin position="297"/>
        <end position="383"/>
    </location>
</feature>
<comment type="caution">
    <text evidence="4">The sequence shown here is derived from an EMBL/GenBank/DDBJ whole genome shotgun (WGS) entry which is preliminary data.</text>
</comment>
<dbReference type="NCBIfam" id="TIGR04183">
    <property type="entry name" value="Por_Secre_tail"/>
    <property type="match status" value="1"/>
</dbReference>
<sequence length="1914" mass="200210">MKTILLSVRAFIVMLCLGSAAITNAQVQPVGTVIGNQTVINVPISQSGQNSQALIYYPDDYFLPENANKKYPLFIFLHGAGEGNGNNISIVNNTSLPQLIAQGMKPFGIDSVTGEKIKFIVVSPHAANTGYSYSFPHVKWILNDIKAKYRVDQTCMWVGGLSAGGRGAWSMPREEQAVSSQLAGIVTISALGYEGGNEANFNAAFRNGLACFNICGALDAHVATARVYNSTILGLIGANNPKKYWYYEVPGADHNSAAWNPPFQMTNRFFNPTKNLWDLMVNIRRGGSQPPPASTLTASAGNAQTVTVPATINLAGTYNSSNPILGFKWTMESGPNTPTFSASTAQNTAVTGLQVGTYVFKFTVTNILGLSVSSNVSITVNAAAIQLPVVTVGGGTTITLPTSTASLTGSATTPAGTTISTYAWTKVSGPAATISSPATANTNITGMTTAGTYVFRLTVTNNTTGSSYKDVTVVVNSAAVQLPVVTVGGGATITLPSSTASLTGSATTPAGTTVSSYAWTKVSGPSATISSPATANTSVTGLTTAGTYVFRLTVTNSTGGTSYSDVTIVVNGQPSNNNGNSLRVVDVAPTEYRCAWLYSDGKIRRYKFVNSALRIDTMTIGNNKDIANISAGFNSTLAVATDGTVFLNRQGGAITTHLSTDTLGRAINDAVKSWGYFYDYMFLRADGTVWYFGNDDYGFLPGTAVITKPIQISPAGMKVKDVAMGGKVLFLTTTGEVWERTKNSSAAVKKTLPAPAISITTGYLDYSVAIVPEAGGPQDAGYPYAWGNAYKYWGGSSAAAQPVALKTLWDVKQPIKQIVSSSNALHWIDVLGVRRGIGDNGNGEIGTGDEKYNKQELWSNPYSGAWHEGDPAFMINKPYELAPPAPGRVWNKLWSSVIFNFYVWASDDKDSTYFNGREKSLVGAKGIQLQNESVYPNGLDQVAPEQRSILARQPVQYLSFVKYVVSAGADRTVTTNSTNLSATGTASSLDQIAGWKWFQLAGPNTARIESPQANQSAVTGLVNGVYRFRVQMRDTRNGTISDTVAITVQIGAGNLPPTAVGGGDKTITLPTQTVTLTGSGIDADGTIASYRWAKISGPNTFTIVSPTQSQTVINNLVQGVYKFELTVTDNQGASGTTVVTVTVNAAPLPANQLPTANGGGNKTITLPIQTVTLTGSGTDADGSIASYQWAKISGPATFTIVSPAQAQTVINNLVQGSYQFELTVTDDRGGIAKATVNVTVNAAALPANQLPTANGGGNKTITLPISTVTLSGSGTDPDGTVVSYQWAKTAGPATFTIVSPTQAQTVINNLVQGTYQFELTVTDNRGGVAKATVTVVVNAAPLPANQLPTANGGGNKSITLPVSTVTLAGSGSDPDGTIVSYQWTKVSGPATFTIVSPTQAQTVINNLIQGTYQFKLTVTDNRGGTDEALVTVTVNAAAQPSNQLPTANAGSNKSITLPVQTVTLSGSGTDADGTIVSYKWAKISGPATFTIVSPTQAQTVINNLVQGTYQFEMTVTDDRGGVDKDIVTVTVNAAPAPVNQLPTANGGGNKTITLPVSTVTLSGSGSDPDGTIVSYAWTKIAGPATFTIVSPAQAQTVINNLTAGDYQFELTVTDNNGGTAKDVVTVKVILAPTPVNIAPTANAGGNKTITLPTSTVTLTGSGTDQDGSIVKYQWTKISGPASFTIATPAQAQTVINNLVQGTYQFELTVTDDRGASAKSTATVVVNAAPAAPNQLPVANAGTNLEITLPVDNVRLTGSGVDPDGVISSYAWTKVSGPASFRITSPNAAATTVEALEAGTYVFELKVTDNSGATAKATVSVVVKPAVIEKAEVGLFPNPASDVVTIKITATTLKAPTNITVYNNKGMVVYHEQFMRQERVVYKRININRLTPGTYFVKVGVDINNSKTITLLKVR</sequence>
<reference evidence="4" key="1">
    <citation type="submission" date="2022-01" db="EMBL/GenBank/DDBJ databases">
        <authorList>
            <person name="Jo J.-H."/>
            <person name="Im W.-T."/>
        </authorList>
    </citation>
    <scope>NUCLEOTIDE SEQUENCE</scope>
    <source>
        <strain evidence="4">NA20</strain>
    </source>
</reference>
<feature type="domain" description="PKD/Chitinase" evidence="3">
    <location>
        <begin position="1349"/>
        <end position="1437"/>
    </location>
</feature>
<dbReference type="InterPro" id="IPR009091">
    <property type="entry name" value="RCC1/BLIP-II"/>
</dbReference>
<dbReference type="InterPro" id="IPR035986">
    <property type="entry name" value="PKD_dom_sf"/>
</dbReference>
<evidence type="ECO:0000313" key="4">
    <source>
        <dbReference type="EMBL" id="MCG2616842.1"/>
    </source>
</evidence>
<dbReference type="InterPro" id="IPR003961">
    <property type="entry name" value="FN3_dom"/>
</dbReference>
<feature type="domain" description="PKD/Chitinase" evidence="3">
    <location>
        <begin position="1543"/>
        <end position="1631"/>
    </location>
</feature>
<feature type="domain" description="Fibronectin type-III" evidence="2">
    <location>
        <begin position="290"/>
        <end position="371"/>
    </location>
</feature>
<feature type="domain" description="Fibronectin type-III" evidence="2">
    <location>
        <begin position="477"/>
        <end position="562"/>
    </location>
</feature>
<dbReference type="Proteomes" id="UP001165367">
    <property type="component" value="Unassembled WGS sequence"/>
</dbReference>
<dbReference type="Gene3D" id="3.40.50.1820">
    <property type="entry name" value="alpha/beta hydrolase"/>
    <property type="match status" value="1"/>
</dbReference>
<feature type="signal peptide" evidence="1">
    <location>
        <begin position="1"/>
        <end position="25"/>
    </location>
</feature>
<dbReference type="CDD" id="cd00146">
    <property type="entry name" value="PKD"/>
    <property type="match status" value="2"/>
</dbReference>
<dbReference type="Pfam" id="PF22352">
    <property type="entry name" value="K319L-like_PKD"/>
    <property type="match status" value="12"/>
</dbReference>
<accession>A0ABS9KWX4</accession>
<dbReference type="InterPro" id="IPR013783">
    <property type="entry name" value="Ig-like_fold"/>
</dbReference>
<feature type="domain" description="PKD/Chitinase" evidence="3">
    <location>
        <begin position="389"/>
        <end position="476"/>
    </location>
</feature>
<evidence type="ECO:0000259" key="2">
    <source>
        <dbReference type="SMART" id="SM00060"/>
    </source>
</evidence>
<feature type="domain" description="Fibronectin type-III" evidence="2">
    <location>
        <begin position="1639"/>
        <end position="1716"/>
    </location>
</feature>
<dbReference type="InterPro" id="IPR029058">
    <property type="entry name" value="AB_hydrolase_fold"/>
</dbReference>
<feature type="domain" description="PKD/Chitinase" evidence="3">
    <location>
        <begin position="1640"/>
        <end position="1728"/>
    </location>
</feature>
<dbReference type="SUPFAM" id="SSF53474">
    <property type="entry name" value="alpha/beta-Hydrolases"/>
    <property type="match status" value="1"/>
</dbReference>
<feature type="domain" description="PKD/Chitinase" evidence="3">
    <location>
        <begin position="1252"/>
        <end position="1340"/>
    </location>
</feature>
<protein>
    <submittedName>
        <fullName evidence="4">T9SS type A sorting domain-containing protein</fullName>
    </submittedName>
</protein>
<dbReference type="SUPFAM" id="SSF50985">
    <property type="entry name" value="RCC1/BLIP-II"/>
    <property type="match status" value="1"/>
</dbReference>
<feature type="chain" id="PRO_5045325870" evidence="1">
    <location>
        <begin position="26"/>
        <end position="1914"/>
    </location>
</feature>
<feature type="domain" description="PKD/Chitinase" evidence="3">
    <location>
        <begin position="1058"/>
        <end position="1146"/>
    </location>
</feature>
<dbReference type="InterPro" id="IPR029865">
    <property type="entry name" value="KIAA0319-like"/>
</dbReference>
<dbReference type="InterPro" id="IPR026444">
    <property type="entry name" value="Secre_tail"/>
</dbReference>
<dbReference type="Gene3D" id="2.60.40.10">
    <property type="entry name" value="Immunoglobulins"/>
    <property type="match status" value="12"/>
</dbReference>
<dbReference type="PANTHER" id="PTHR46182:SF2">
    <property type="entry name" value="FI19480P1"/>
    <property type="match status" value="1"/>
</dbReference>
<dbReference type="SUPFAM" id="SSF49299">
    <property type="entry name" value="PKD domain"/>
    <property type="match status" value="9"/>
</dbReference>